<dbReference type="Pfam" id="PF02371">
    <property type="entry name" value="Transposase_20"/>
    <property type="match status" value="1"/>
</dbReference>
<sequence>MEGSVEVVVDDTEQILERVAAVDVAKASGKVCVRVPHDTKEGKRVTRVFDVVATVPAVERLADHLVCEGVERVVVESTSDYWRVFYYVLEERGLEVWLVNARDVKNVPGRPKTDKLDAVWLAKLNERSMLRRSFVPPADVRRLRDMTRMRVDLVADRTRAKQRGEKLLEGALVKLSSVVSDLFGVAGRRILDALVAGERDPRRLAALGTGLKASPEELTAALTGRFSDHDAFLLKIYLDQVDALDQQVATLCARLEEITAAMPLPARRSGTPEPAGVTVVDGVPGTVSTVTGEIFPPATDAPVGATPPSAGGPPVPRTVADLVDLLDAVPGIGRDSAQMVLAEIGIDMGPFATSGHLASWAKLTSRTIQTGASLRMGRTGRGNRYVRRALGTAAVSAGRTNTFLGVRHRRLRARRGGLKALVATSRSILEVIWRMVHDQVPFRELGADYHTRQQDPERRKRVLARQMKNLGVSPEEAASMLAAA</sequence>
<proteinExistence type="predicted"/>
<dbReference type="Pfam" id="PF01548">
    <property type="entry name" value="DEDD_Tnp_IS110"/>
    <property type="match status" value="1"/>
</dbReference>
<dbReference type="GO" id="GO:0004803">
    <property type="term" value="F:transposase activity"/>
    <property type="evidence" value="ECO:0007669"/>
    <property type="project" value="InterPro"/>
</dbReference>
<evidence type="ECO:0000259" key="1">
    <source>
        <dbReference type="Pfam" id="PF01548"/>
    </source>
</evidence>
<protein>
    <submittedName>
        <fullName evidence="3">Transposase IS116/IS110/IS902 family protein</fullName>
    </submittedName>
</protein>
<evidence type="ECO:0000313" key="4">
    <source>
        <dbReference type="Proteomes" id="UP000199013"/>
    </source>
</evidence>
<dbReference type="NCBIfam" id="NF033542">
    <property type="entry name" value="transpos_IS110"/>
    <property type="match status" value="1"/>
</dbReference>
<dbReference type="GO" id="GO:0003677">
    <property type="term" value="F:DNA binding"/>
    <property type="evidence" value="ECO:0007669"/>
    <property type="project" value="InterPro"/>
</dbReference>
<gene>
    <name evidence="3" type="ORF">FDG2_4682</name>
</gene>
<evidence type="ECO:0000259" key="2">
    <source>
        <dbReference type="Pfam" id="PF02371"/>
    </source>
</evidence>
<dbReference type="GO" id="GO:0006313">
    <property type="term" value="P:DNA transposition"/>
    <property type="evidence" value="ECO:0007669"/>
    <property type="project" value="InterPro"/>
</dbReference>
<dbReference type="InterPro" id="IPR002525">
    <property type="entry name" value="Transp_IS110-like_N"/>
</dbReference>
<dbReference type="AlphaFoldDB" id="A0A1C3P7L6"/>
<dbReference type="PANTHER" id="PTHR33055">
    <property type="entry name" value="TRANSPOSASE FOR INSERTION SEQUENCE ELEMENT IS1111A"/>
    <property type="match status" value="1"/>
</dbReference>
<dbReference type="InterPro" id="IPR047650">
    <property type="entry name" value="Transpos_IS110"/>
</dbReference>
<feature type="domain" description="Transposase IS116/IS110/IS902 C-terminal" evidence="2">
    <location>
        <begin position="324"/>
        <end position="401"/>
    </location>
</feature>
<reference evidence="4" key="1">
    <citation type="submission" date="2016-02" db="EMBL/GenBank/DDBJ databases">
        <authorList>
            <person name="Wibberg D."/>
        </authorList>
    </citation>
    <scope>NUCLEOTIDE SEQUENCE [LARGE SCALE GENOMIC DNA]</scope>
</reference>
<dbReference type="Proteomes" id="UP000199013">
    <property type="component" value="Unassembled WGS sequence"/>
</dbReference>
<evidence type="ECO:0000313" key="3">
    <source>
        <dbReference type="EMBL" id="SBW25799.1"/>
    </source>
</evidence>
<dbReference type="EMBL" id="FLUV01001959">
    <property type="protein sequence ID" value="SBW25799.1"/>
    <property type="molecule type" value="Genomic_DNA"/>
</dbReference>
<feature type="domain" description="Transposase IS110-like N-terminal" evidence="1">
    <location>
        <begin position="21"/>
        <end position="170"/>
    </location>
</feature>
<dbReference type="InterPro" id="IPR003346">
    <property type="entry name" value="Transposase_20"/>
</dbReference>
<accession>A0A1C3P7L6</accession>
<organism evidence="3 4">
    <name type="scientific">Candidatus Protofrankia californiensis</name>
    <dbReference type="NCBI Taxonomy" id="1839754"/>
    <lineage>
        <taxon>Bacteria</taxon>
        <taxon>Bacillati</taxon>
        <taxon>Actinomycetota</taxon>
        <taxon>Actinomycetes</taxon>
        <taxon>Frankiales</taxon>
        <taxon>Frankiaceae</taxon>
        <taxon>Protofrankia</taxon>
    </lineage>
</organism>
<keyword evidence="4" id="KW-1185">Reference proteome</keyword>
<dbReference type="PANTHER" id="PTHR33055:SF13">
    <property type="entry name" value="TRANSPOSASE"/>
    <property type="match status" value="1"/>
</dbReference>
<name>A0A1C3P7L6_9ACTN</name>